<dbReference type="AlphaFoldDB" id="A0A0D1L8P8"/>
<evidence type="ECO:0000256" key="1">
    <source>
        <dbReference type="SAM" id="MobiDB-lite"/>
    </source>
</evidence>
<feature type="transmembrane region" description="Helical" evidence="2">
    <location>
        <begin position="137"/>
        <end position="158"/>
    </location>
</feature>
<feature type="transmembrane region" description="Helical" evidence="2">
    <location>
        <begin position="12"/>
        <end position="31"/>
    </location>
</feature>
<dbReference type="STRING" id="280871.TL10_23410"/>
<dbReference type="RefSeq" id="WP_043987556.1">
    <property type="nucleotide sequence ID" value="NZ_JXST01000040.1"/>
</dbReference>
<dbReference type="EMBL" id="JXST01000040">
    <property type="protein sequence ID" value="KIU14617.1"/>
    <property type="molecule type" value="Genomic_DNA"/>
</dbReference>
<dbReference type="PATRIC" id="fig|280871.6.peg.4844"/>
<accession>A0A0D1L8P8</accession>
<proteinExistence type="predicted"/>
<keyword evidence="2" id="KW-0812">Transmembrane</keyword>
<evidence type="ECO:0000313" key="4">
    <source>
        <dbReference type="Proteomes" id="UP000032221"/>
    </source>
</evidence>
<protein>
    <submittedName>
        <fullName evidence="3">Uncharacterized protein</fullName>
    </submittedName>
</protein>
<sequence>MKKPGWLELAGALALIVIGPGSVLVGLTTAPRRDVPAWLHVSETDLTRCTIEVQTVLAVAIVCLGTFTVFRTVLGEFGLALRSALALVVTAPFVVLALPEIMLGTRHAAPDPDIPFPTDFDYRAYLPHLFDAVKEPALWSLTAAAFLGGVLGVAVRCWPRPAEHAPLSAGLLIDDPAAAVFTPEFPAGQRDPFSSRSEGRPS</sequence>
<organism evidence="3 4">
    <name type="scientific">Mycolicibacterium llatzerense</name>
    <dbReference type="NCBI Taxonomy" id="280871"/>
    <lineage>
        <taxon>Bacteria</taxon>
        <taxon>Bacillati</taxon>
        <taxon>Actinomycetota</taxon>
        <taxon>Actinomycetes</taxon>
        <taxon>Mycobacteriales</taxon>
        <taxon>Mycobacteriaceae</taxon>
        <taxon>Mycolicibacterium</taxon>
    </lineage>
</organism>
<reference evidence="3 4" key="1">
    <citation type="submission" date="2015-01" db="EMBL/GenBank/DDBJ databases">
        <title>Genome sequence of Mycobacterium llatzerense and Mycobacterium immunogenum recovered from brain abscess.</title>
        <authorList>
            <person name="Greninger A.L."/>
            <person name="Langelier C."/>
            <person name="Cunningham G."/>
            <person name="Chiu C.Y."/>
            <person name="Miller S."/>
        </authorList>
    </citation>
    <scope>NUCLEOTIDE SEQUENCE [LARGE SCALE GENOMIC DNA]</scope>
    <source>
        <strain evidence="3 4">CLUC14</strain>
    </source>
</reference>
<evidence type="ECO:0000256" key="2">
    <source>
        <dbReference type="SAM" id="Phobius"/>
    </source>
</evidence>
<keyword evidence="2" id="KW-1133">Transmembrane helix</keyword>
<feature type="transmembrane region" description="Helical" evidence="2">
    <location>
        <begin position="51"/>
        <end position="70"/>
    </location>
</feature>
<keyword evidence="2" id="KW-0472">Membrane</keyword>
<evidence type="ECO:0000313" key="3">
    <source>
        <dbReference type="EMBL" id="KIU14617.1"/>
    </source>
</evidence>
<feature type="transmembrane region" description="Helical" evidence="2">
    <location>
        <begin position="77"/>
        <end position="98"/>
    </location>
</feature>
<name>A0A0D1L8P8_9MYCO</name>
<dbReference type="Proteomes" id="UP000032221">
    <property type="component" value="Unassembled WGS sequence"/>
</dbReference>
<feature type="region of interest" description="Disordered" evidence="1">
    <location>
        <begin position="183"/>
        <end position="202"/>
    </location>
</feature>
<comment type="caution">
    <text evidence="3">The sequence shown here is derived from an EMBL/GenBank/DDBJ whole genome shotgun (WGS) entry which is preliminary data.</text>
</comment>
<gene>
    <name evidence="3" type="ORF">TL10_23410</name>
</gene>
<keyword evidence="4" id="KW-1185">Reference proteome</keyword>